<organism evidence="1 2">
    <name type="scientific">Araneus ventricosus</name>
    <name type="common">Orbweaver spider</name>
    <name type="synonym">Epeira ventricosa</name>
    <dbReference type="NCBI Taxonomy" id="182803"/>
    <lineage>
        <taxon>Eukaryota</taxon>
        <taxon>Metazoa</taxon>
        <taxon>Ecdysozoa</taxon>
        <taxon>Arthropoda</taxon>
        <taxon>Chelicerata</taxon>
        <taxon>Arachnida</taxon>
        <taxon>Araneae</taxon>
        <taxon>Araneomorphae</taxon>
        <taxon>Entelegynae</taxon>
        <taxon>Araneoidea</taxon>
        <taxon>Araneidae</taxon>
        <taxon>Araneus</taxon>
    </lineage>
</organism>
<proteinExistence type="predicted"/>
<evidence type="ECO:0000313" key="2">
    <source>
        <dbReference type="Proteomes" id="UP000499080"/>
    </source>
</evidence>
<protein>
    <submittedName>
        <fullName evidence="1">Uncharacterized protein</fullName>
    </submittedName>
</protein>
<dbReference type="AlphaFoldDB" id="A0A4Y2C2M3"/>
<sequence length="96" mass="10800">MSTFTFEECRLSPVKVDILQFRSFTVTQSILENATRAVDVISFANFFNSAVFLEGFLVSRVPVEEDLDFIFVDAGTSFGISFSWKHVNAEDFSGQV</sequence>
<keyword evidence="2" id="KW-1185">Reference proteome</keyword>
<comment type="caution">
    <text evidence="1">The sequence shown here is derived from an EMBL/GenBank/DDBJ whole genome shotgun (WGS) entry which is preliminary data.</text>
</comment>
<gene>
    <name evidence="1" type="ORF">AVEN_126902_1</name>
</gene>
<name>A0A4Y2C2M3_ARAVE</name>
<evidence type="ECO:0000313" key="1">
    <source>
        <dbReference type="EMBL" id="GBL98015.1"/>
    </source>
</evidence>
<accession>A0A4Y2C2M3</accession>
<dbReference type="Proteomes" id="UP000499080">
    <property type="component" value="Unassembled WGS sequence"/>
</dbReference>
<reference evidence="1 2" key="1">
    <citation type="journal article" date="2019" name="Sci. Rep.">
        <title>Orb-weaving spider Araneus ventricosus genome elucidates the spidroin gene catalogue.</title>
        <authorList>
            <person name="Kono N."/>
            <person name="Nakamura H."/>
            <person name="Ohtoshi R."/>
            <person name="Moran D.A.P."/>
            <person name="Shinohara A."/>
            <person name="Yoshida Y."/>
            <person name="Fujiwara M."/>
            <person name="Mori M."/>
            <person name="Tomita M."/>
            <person name="Arakawa K."/>
        </authorList>
    </citation>
    <scope>NUCLEOTIDE SEQUENCE [LARGE SCALE GENOMIC DNA]</scope>
</reference>
<dbReference type="EMBL" id="BGPR01000135">
    <property type="protein sequence ID" value="GBL98015.1"/>
    <property type="molecule type" value="Genomic_DNA"/>
</dbReference>